<reference evidence="1" key="1">
    <citation type="submission" date="2025-08" db="UniProtKB">
        <authorList>
            <consortium name="Ensembl"/>
        </authorList>
    </citation>
    <scope>IDENTIFICATION</scope>
</reference>
<accession>A0A8C6TGY0</accession>
<keyword evidence="2" id="KW-1185">Reference proteome</keyword>
<evidence type="ECO:0000313" key="1">
    <source>
        <dbReference type="Ensembl" id="ENSNMLP00000019390.1"/>
    </source>
</evidence>
<reference evidence="1" key="2">
    <citation type="submission" date="2025-09" db="UniProtKB">
        <authorList>
            <consortium name="Ensembl"/>
        </authorList>
    </citation>
    <scope>IDENTIFICATION</scope>
</reference>
<dbReference type="AlphaFoldDB" id="A0A8C6TGY0"/>
<dbReference type="Proteomes" id="UP000694523">
    <property type="component" value="Unplaced"/>
</dbReference>
<evidence type="ECO:0000313" key="2">
    <source>
        <dbReference type="Proteomes" id="UP000694523"/>
    </source>
</evidence>
<organism evidence="1 2">
    <name type="scientific">Neogobius melanostomus</name>
    <name type="common">round goby</name>
    <dbReference type="NCBI Taxonomy" id="47308"/>
    <lineage>
        <taxon>Eukaryota</taxon>
        <taxon>Metazoa</taxon>
        <taxon>Chordata</taxon>
        <taxon>Craniata</taxon>
        <taxon>Vertebrata</taxon>
        <taxon>Euteleostomi</taxon>
        <taxon>Actinopterygii</taxon>
        <taxon>Neopterygii</taxon>
        <taxon>Teleostei</taxon>
        <taxon>Neoteleostei</taxon>
        <taxon>Acanthomorphata</taxon>
        <taxon>Gobiaria</taxon>
        <taxon>Gobiiformes</taxon>
        <taxon>Gobioidei</taxon>
        <taxon>Gobiidae</taxon>
        <taxon>Benthophilinae</taxon>
        <taxon>Neogobiini</taxon>
        <taxon>Neogobius</taxon>
    </lineage>
</organism>
<name>A0A8C6TGY0_9GOBI</name>
<sequence>MAIFITSGILSNNLSILQQMNSLSLITLSNKHYNLRCSFAIIDPNAGPKALVNRGHIVNPSIYVENVQEVAGCTSHSAIGKCTIDISFTDESKRL</sequence>
<proteinExistence type="predicted"/>
<dbReference type="Ensembl" id="ENSNMLT00000021790.1">
    <property type="protein sequence ID" value="ENSNMLP00000019390.1"/>
    <property type="gene ID" value="ENSNMLG00000012734.1"/>
</dbReference>
<protein>
    <submittedName>
        <fullName evidence="1">Uncharacterized protein</fullName>
    </submittedName>
</protein>